<keyword evidence="3" id="KW-1185">Reference proteome</keyword>
<dbReference type="EMBL" id="JADBEF010000001">
    <property type="protein sequence ID" value="MBE1558994.1"/>
    <property type="molecule type" value="Genomic_DNA"/>
</dbReference>
<evidence type="ECO:0000313" key="3">
    <source>
        <dbReference type="Proteomes" id="UP000661607"/>
    </source>
</evidence>
<dbReference type="RefSeq" id="WP_192774334.1">
    <property type="nucleotide sequence ID" value="NZ_BAAASY010000017.1"/>
</dbReference>
<evidence type="ECO:0000259" key="1">
    <source>
        <dbReference type="Pfam" id="PF00246"/>
    </source>
</evidence>
<dbReference type="SUPFAM" id="SSF53187">
    <property type="entry name" value="Zn-dependent exopeptidases"/>
    <property type="match status" value="1"/>
</dbReference>
<evidence type="ECO:0000313" key="2">
    <source>
        <dbReference type="EMBL" id="MBE1558994.1"/>
    </source>
</evidence>
<feature type="domain" description="Peptidase M14" evidence="1">
    <location>
        <begin position="29"/>
        <end position="207"/>
    </location>
</feature>
<name>A0ABR9KAF1_9ACTN</name>
<organism evidence="2 3">
    <name type="scientific">Nonomuraea africana</name>
    <dbReference type="NCBI Taxonomy" id="46171"/>
    <lineage>
        <taxon>Bacteria</taxon>
        <taxon>Bacillati</taxon>
        <taxon>Actinomycetota</taxon>
        <taxon>Actinomycetes</taxon>
        <taxon>Streptosporangiales</taxon>
        <taxon>Streptosporangiaceae</taxon>
        <taxon>Nonomuraea</taxon>
    </lineage>
</organism>
<protein>
    <recommendedName>
        <fullName evidence="1">Peptidase M14 domain-containing protein</fullName>
    </recommendedName>
</protein>
<dbReference type="Proteomes" id="UP000661607">
    <property type="component" value="Unassembled WGS sequence"/>
</dbReference>
<reference evidence="2 3" key="1">
    <citation type="submission" date="2020-10" db="EMBL/GenBank/DDBJ databases">
        <title>Sequencing the genomes of 1000 actinobacteria strains.</title>
        <authorList>
            <person name="Klenk H.-P."/>
        </authorList>
    </citation>
    <scope>NUCLEOTIDE SEQUENCE [LARGE SCALE GENOMIC DNA]</scope>
    <source>
        <strain evidence="2 3">DSM 43748</strain>
    </source>
</reference>
<dbReference type="Pfam" id="PF00246">
    <property type="entry name" value="Peptidase_M14"/>
    <property type="match status" value="1"/>
</dbReference>
<sequence>MLDPTLISELDSVPDFDRFATVDEVHGSLIRLADDHPGVASLRRIGTSRLGDPLLCLTVGDGPRHAVVAAGPHPNEPIGGLTVAHLAGRLCADAELRRTTGYTWHIVGCLDPDGTRLNEGWFAGPFTKAHYGRHFYRPAVDEQVEWTFPFSYKRAYFDRVMPETLALMRLIDDTRPAFLTTLHNGETGGVFYYLNRPEPELQAVLKALPGRYGVPLHAGEPEHPSVKQLEQAFYLAPSMENAYDYIEALGQDPTEHISGAASDSYIKKYGTLGLTAEVPYWTDATAGDTTPTGRVYRDLVLAQAADLRATFSVLDETLSAAAGDLVTGSPFIRASRSFIPMLAGMAATGESRAAAPENDRPATVAELSSCRDLLHSVRLRFGGMLLRALEGELAVGNGTPAIRTRARALSETYAKWCAEAESGASEETIPIRHLVAIQYGGILAGARQAARSSPAAGRA</sequence>
<gene>
    <name evidence="2" type="ORF">H4W81_001773</name>
</gene>
<dbReference type="InterPro" id="IPR000834">
    <property type="entry name" value="Peptidase_M14"/>
</dbReference>
<comment type="caution">
    <text evidence="2">The sequence shown here is derived from an EMBL/GenBank/DDBJ whole genome shotgun (WGS) entry which is preliminary data.</text>
</comment>
<proteinExistence type="predicted"/>
<accession>A0ABR9KAF1</accession>
<dbReference type="Gene3D" id="3.40.630.10">
    <property type="entry name" value="Zn peptidases"/>
    <property type="match status" value="1"/>
</dbReference>